<dbReference type="AlphaFoldDB" id="A0A2P8F4Y7"/>
<organism evidence="1 2">
    <name type="scientific">Marinobacterium halophilum</name>
    <dbReference type="NCBI Taxonomy" id="267374"/>
    <lineage>
        <taxon>Bacteria</taxon>
        <taxon>Pseudomonadati</taxon>
        <taxon>Pseudomonadota</taxon>
        <taxon>Gammaproteobacteria</taxon>
        <taxon>Oceanospirillales</taxon>
        <taxon>Oceanospirillaceae</taxon>
        <taxon>Marinobacterium</taxon>
    </lineage>
</organism>
<gene>
    <name evidence="1" type="ORF">CLV44_101176</name>
</gene>
<reference evidence="1 2" key="1">
    <citation type="submission" date="2018-03" db="EMBL/GenBank/DDBJ databases">
        <title>Genomic Encyclopedia of Archaeal and Bacterial Type Strains, Phase II (KMG-II): from individual species to whole genera.</title>
        <authorList>
            <person name="Goeker M."/>
        </authorList>
    </citation>
    <scope>NUCLEOTIDE SEQUENCE [LARGE SCALE GENOMIC DNA]</scope>
    <source>
        <strain evidence="1 2">DSM 17586</strain>
    </source>
</reference>
<sequence length="180" mass="19515">MKILKTLSIAGVAFYTVGCTHMTSNYGASPDNVDKIRNSGITELSVGEFVSKNSDTTSITCRAAGPVKNQNNVSFENYIENAIKNDLEMAGVYKESSNIKISGAIEKLDFNSNIGAGKWMINATISSPKSQGYTVQSTYNFSTNFVADKACQQVAQAYEPAVENFINQIVTHPEFSSLAK</sequence>
<evidence type="ECO:0000313" key="2">
    <source>
        <dbReference type="Proteomes" id="UP000242133"/>
    </source>
</evidence>
<dbReference type="RefSeq" id="WP_106590216.1">
    <property type="nucleotide sequence ID" value="NZ_PYGI01000001.1"/>
</dbReference>
<name>A0A2P8F4Y7_9GAMM</name>
<dbReference type="OrthoDB" id="5348520at2"/>
<accession>A0A2P8F4Y7</accession>
<keyword evidence="2" id="KW-1185">Reference proteome</keyword>
<evidence type="ECO:0000313" key="1">
    <source>
        <dbReference type="EMBL" id="PSL16777.1"/>
    </source>
</evidence>
<comment type="caution">
    <text evidence="1">The sequence shown here is derived from an EMBL/GenBank/DDBJ whole genome shotgun (WGS) entry which is preliminary data.</text>
</comment>
<proteinExistence type="predicted"/>
<dbReference type="EMBL" id="PYGI01000001">
    <property type="protein sequence ID" value="PSL16777.1"/>
    <property type="molecule type" value="Genomic_DNA"/>
</dbReference>
<dbReference type="Proteomes" id="UP000242133">
    <property type="component" value="Unassembled WGS sequence"/>
</dbReference>
<protein>
    <recommendedName>
        <fullName evidence="3">Lipoprotein</fullName>
    </recommendedName>
</protein>
<evidence type="ECO:0008006" key="3">
    <source>
        <dbReference type="Google" id="ProtNLM"/>
    </source>
</evidence>